<accession>A0A9P5X5E9</accession>
<dbReference type="AlphaFoldDB" id="A0A9P5X5E9"/>
<gene>
    <name evidence="1" type="ORF">P691DRAFT_678993</name>
</gene>
<dbReference type="OrthoDB" id="3227343at2759"/>
<feature type="non-terminal residue" evidence="1">
    <location>
        <position position="84"/>
    </location>
</feature>
<reference evidence="1" key="1">
    <citation type="submission" date="2020-11" db="EMBL/GenBank/DDBJ databases">
        <authorList>
            <consortium name="DOE Joint Genome Institute"/>
            <person name="Ahrendt S."/>
            <person name="Riley R."/>
            <person name="Andreopoulos W."/>
            <person name="Labutti K."/>
            <person name="Pangilinan J."/>
            <person name="Ruiz-Duenas F.J."/>
            <person name="Barrasa J.M."/>
            <person name="Sanchez-Garcia M."/>
            <person name="Camarero S."/>
            <person name="Miyauchi S."/>
            <person name="Serrano A."/>
            <person name="Linde D."/>
            <person name="Babiker R."/>
            <person name="Drula E."/>
            <person name="Ayuso-Fernandez I."/>
            <person name="Pacheco R."/>
            <person name="Padilla G."/>
            <person name="Ferreira P."/>
            <person name="Barriuso J."/>
            <person name="Kellner H."/>
            <person name="Castanera R."/>
            <person name="Alfaro M."/>
            <person name="Ramirez L."/>
            <person name="Pisabarro A.G."/>
            <person name="Kuo A."/>
            <person name="Tritt A."/>
            <person name="Lipzen A."/>
            <person name="He G."/>
            <person name="Yan M."/>
            <person name="Ng V."/>
            <person name="Cullen D."/>
            <person name="Martin F."/>
            <person name="Rosso M.-N."/>
            <person name="Henrissat B."/>
            <person name="Hibbett D."/>
            <person name="Martinez A.T."/>
            <person name="Grigoriev I.V."/>
        </authorList>
    </citation>
    <scope>NUCLEOTIDE SEQUENCE</scope>
    <source>
        <strain evidence="1">MF-IS2</strain>
    </source>
</reference>
<comment type="caution">
    <text evidence="1">The sequence shown here is derived from an EMBL/GenBank/DDBJ whole genome shotgun (WGS) entry which is preliminary data.</text>
</comment>
<proteinExistence type="predicted"/>
<name>A0A9P5X5E9_9AGAR</name>
<evidence type="ECO:0000313" key="2">
    <source>
        <dbReference type="Proteomes" id="UP000807342"/>
    </source>
</evidence>
<evidence type="ECO:0000313" key="1">
    <source>
        <dbReference type="EMBL" id="KAF9443696.1"/>
    </source>
</evidence>
<dbReference type="Proteomes" id="UP000807342">
    <property type="component" value="Unassembled WGS sequence"/>
</dbReference>
<organism evidence="1 2">
    <name type="scientific">Macrolepiota fuliginosa MF-IS2</name>
    <dbReference type="NCBI Taxonomy" id="1400762"/>
    <lineage>
        <taxon>Eukaryota</taxon>
        <taxon>Fungi</taxon>
        <taxon>Dikarya</taxon>
        <taxon>Basidiomycota</taxon>
        <taxon>Agaricomycotina</taxon>
        <taxon>Agaricomycetes</taxon>
        <taxon>Agaricomycetidae</taxon>
        <taxon>Agaricales</taxon>
        <taxon>Agaricineae</taxon>
        <taxon>Agaricaceae</taxon>
        <taxon>Macrolepiota</taxon>
    </lineage>
</organism>
<dbReference type="EMBL" id="MU151443">
    <property type="protein sequence ID" value="KAF9443696.1"/>
    <property type="molecule type" value="Genomic_DNA"/>
</dbReference>
<protein>
    <submittedName>
        <fullName evidence="1">Uncharacterized protein</fullName>
    </submittedName>
</protein>
<keyword evidence="2" id="KW-1185">Reference proteome</keyword>
<sequence length="84" mass="9698">MIFETNTEYPGVRLFALKMKDTVMSAHDAIINAQVKQTNLANKKWQEAPFTKGDLVYLSTKNFSIPKGWAHKLAPKYIRPYRII</sequence>